<dbReference type="EMBL" id="NJAJ01000008">
    <property type="protein sequence ID" value="PHM66562.1"/>
    <property type="molecule type" value="Genomic_DNA"/>
</dbReference>
<organism evidence="2 3">
    <name type="scientific">Xenorhabdus stockiae</name>
    <dbReference type="NCBI Taxonomy" id="351614"/>
    <lineage>
        <taxon>Bacteria</taxon>
        <taxon>Pseudomonadati</taxon>
        <taxon>Pseudomonadota</taxon>
        <taxon>Gammaproteobacteria</taxon>
        <taxon>Enterobacterales</taxon>
        <taxon>Morganellaceae</taxon>
        <taxon>Xenorhabdus</taxon>
    </lineage>
</organism>
<feature type="signal peptide" evidence="1">
    <location>
        <begin position="1"/>
        <end position="22"/>
    </location>
</feature>
<keyword evidence="3" id="KW-1185">Reference proteome</keyword>
<gene>
    <name evidence="2" type="ORF">Xsto_01175</name>
</gene>
<comment type="caution">
    <text evidence="2">The sequence shown here is derived from an EMBL/GenBank/DDBJ whole genome shotgun (WGS) entry which is preliminary data.</text>
</comment>
<reference evidence="2 3" key="1">
    <citation type="journal article" date="2017" name="Nat. Microbiol.">
        <title>Natural product diversity associated with the nematode symbionts Photorhabdus and Xenorhabdus.</title>
        <authorList>
            <person name="Tobias N.J."/>
            <person name="Wolff H."/>
            <person name="Djahanschiri B."/>
            <person name="Grundmann F."/>
            <person name="Kronenwerth M."/>
            <person name="Shi Y.M."/>
            <person name="Simonyi S."/>
            <person name="Grun P."/>
            <person name="Shapiro-Ilan D."/>
            <person name="Pidot S.J."/>
            <person name="Stinear T.P."/>
            <person name="Ebersberger I."/>
            <person name="Bode H.B."/>
        </authorList>
    </citation>
    <scope>NUCLEOTIDE SEQUENCE [LARGE SCALE GENOMIC DNA]</scope>
    <source>
        <strain evidence="2 3">DSM 17904</strain>
    </source>
</reference>
<name>A0A2D0KT09_9GAMM</name>
<dbReference type="Proteomes" id="UP000222366">
    <property type="component" value="Unassembled WGS sequence"/>
</dbReference>
<dbReference type="PROSITE" id="PS51257">
    <property type="entry name" value="PROKAR_LIPOPROTEIN"/>
    <property type="match status" value="1"/>
</dbReference>
<evidence type="ECO:0000256" key="1">
    <source>
        <dbReference type="SAM" id="SignalP"/>
    </source>
</evidence>
<feature type="chain" id="PRO_5012226304" evidence="1">
    <location>
        <begin position="23"/>
        <end position="149"/>
    </location>
</feature>
<keyword evidence="1" id="KW-0732">Signal</keyword>
<evidence type="ECO:0000313" key="3">
    <source>
        <dbReference type="Proteomes" id="UP000222366"/>
    </source>
</evidence>
<evidence type="ECO:0000313" key="2">
    <source>
        <dbReference type="EMBL" id="PHM66562.1"/>
    </source>
</evidence>
<accession>A0A2D0KT09</accession>
<proteinExistence type="predicted"/>
<sequence>MKKYNWLILIFTVMICSCSTNAVDGGKKIASVEKSERFLNPNVFTVDNMSECGRGYVAGVWSNGNSWNDWAVWLSPTGKWSDNAQIYWAYGKLDTDYDSGKNAYATILAAQASGQMVALLDDQIGFRCNDWGSGANRGPQFNSVQIWFP</sequence>
<dbReference type="AlphaFoldDB" id="A0A2D0KT09"/>
<dbReference type="RefSeq" id="WP_099124353.1">
    <property type="nucleotide sequence ID" value="NZ_CAWNRH010000159.1"/>
</dbReference>
<protein>
    <submittedName>
        <fullName evidence="2">Uncharacterized protein</fullName>
    </submittedName>
</protein>